<evidence type="ECO:0000256" key="1">
    <source>
        <dbReference type="ARBA" id="ARBA00022605"/>
    </source>
</evidence>
<reference evidence="9 10" key="1">
    <citation type="journal article" date="2015" name="Genome Announc.">
        <title>Expanding the biotechnology potential of lactobacilli through comparative genomics of 213 strains and associated genera.</title>
        <authorList>
            <person name="Sun Z."/>
            <person name="Harris H.M."/>
            <person name="McCann A."/>
            <person name="Guo C."/>
            <person name="Argimon S."/>
            <person name="Zhang W."/>
            <person name="Yang X."/>
            <person name="Jeffery I.B."/>
            <person name="Cooney J.C."/>
            <person name="Kagawa T.F."/>
            <person name="Liu W."/>
            <person name="Song Y."/>
            <person name="Salvetti E."/>
            <person name="Wrobel A."/>
            <person name="Rasinkangas P."/>
            <person name="Parkhill J."/>
            <person name="Rea M.C."/>
            <person name="O'Sullivan O."/>
            <person name="Ritari J."/>
            <person name="Douillard F.P."/>
            <person name="Paul Ross R."/>
            <person name="Yang R."/>
            <person name="Briner A.E."/>
            <person name="Felis G.E."/>
            <person name="de Vos W.M."/>
            <person name="Barrangou R."/>
            <person name="Klaenhammer T.R."/>
            <person name="Caufield P.W."/>
            <person name="Cui Y."/>
            <person name="Zhang H."/>
            <person name="O'Toole P.W."/>
        </authorList>
    </citation>
    <scope>NUCLEOTIDE SEQUENCE [LARGE SCALE GENOMIC DNA]</scope>
    <source>
        <strain evidence="9 10">DSM 22696</strain>
    </source>
</reference>
<dbReference type="EMBL" id="JQCB01000007">
    <property type="protein sequence ID" value="KRN95760.1"/>
    <property type="molecule type" value="Genomic_DNA"/>
</dbReference>
<evidence type="ECO:0000313" key="11">
    <source>
        <dbReference type="Proteomes" id="UP000321429"/>
    </source>
</evidence>
<accession>A0A0R2L2S4</accession>
<reference evidence="8 11" key="2">
    <citation type="submission" date="2019-07" db="EMBL/GenBank/DDBJ databases">
        <title>Whole genome shotgun sequence of Lactobacillus siliginis NBRC 101315.</title>
        <authorList>
            <person name="Hosoyama A."/>
            <person name="Uohara A."/>
            <person name="Ohji S."/>
            <person name="Ichikawa N."/>
        </authorList>
    </citation>
    <scope>NUCLEOTIDE SEQUENCE [LARGE SCALE GENOMIC DNA]</scope>
    <source>
        <strain evidence="8 11">NBRC 101315</strain>
    </source>
</reference>
<feature type="binding site" evidence="7">
    <location>
        <begin position="10"/>
        <end position="15"/>
    </location>
    <ligand>
        <name>ATP</name>
        <dbReference type="ChEBI" id="CHEBI:30616"/>
    </ligand>
</feature>
<gene>
    <name evidence="8" type="primary">aroI</name>
    <name evidence="7" type="synonym">aroK</name>
    <name evidence="9" type="ORF">IV55_GL001865</name>
    <name evidence="8" type="ORF">LSI01_12750</name>
</gene>
<feature type="binding site" evidence="7">
    <location>
        <position position="116"/>
    </location>
    <ligand>
        <name>ATP</name>
        <dbReference type="ChEBI" id="CHEBI:30616"/>
    </ligand>
</feature>
<dbReference type="Gene3D" id="3.40.50.300">
    <property type="entry name" value="P-loop containing nucleotide triphosphate hydrolases"/>
    <property type="match status" value="1"/>
</dbReference>
<comment type="cofactor">
    <cofactor evidence="7">
        <name>Mg(2+)</name>
        <dbReference type="ChEBI" id="CHEBI:18420"/>
    </cofactor>
    <text evidence="7">Binds 1 Mg(2+) ion per subunit.</text>
</comment>
<evidence type="ECO:0000256" key="7">
    <source>
        <dbReference type="HAMAP-Rule" id="MF_00109"/>
    </source>
</evidence>
<evidence type="ECO:0000256" key="6">
    <source>
        <dbReference type="ARBA" id="ARBA00023141"/>
    </source>
</evidence>
<dbReference type="GO" id="GO:0005524">
    <property type="term" value="F:ATP binding"/>
    <property type="evidence" value="ECO:0007669"/>
    <property type="project" value="UniProtKB-UniRule"/>
</dbReference>
<dbReference type="HAMAP" id="MF_00109">
    <property type="entry name" value="Shikimate_kinase"/>
    <property type="match status" value="1"/>
</dbReference>
<feature type="binding site" evidence="7">
    <location>
        <position position="32"/>
    </location>
    <ligand>
        <name>substrate</name>
    </ligand>
</feature>
<dbReference type="GO" id="GO:0000287">
    <property type="term" value="F:magnesium ion binding"/>
    <property type="evidence" value="ECO:0007669"/>
    <property type="project" value="UniProtKB-UniRule"/>
</dbReference>
<evidence type="ECO:0000313" key="9">
    <source>
        <dbReference type="EMBL" id="KRN95760.1"/>
    </source>
</evidence>
<dbReference type="PANTHER" id="PTHR21087:SF16">
    <property type="entry name" value="SHIKIMATE KINASE 1, CHLOROPLASTIC"/>
    <property type="match status" value="1"/>
</dbReference>
<dbReference type="Proteomes" id="UP000051139">
    <property type="component" value="Unassembled WGS sequence"/>
</dbReference>
<feature type="binding site" evidence="7">
    <location>
        <position position="14"/>
    </location>
    <ligand>
        <name>Mg(2+)</name>
        <dbReference type="ChEBI" id="CHEBI:18420"/>
    </ligand>
</feature>
<comment type="caution">
    <text evidence="7">Lacks conserved residue(s) required for the propagation of feature annotation.</text>
</comment>
<proteinExistence type="inferred from homology"/>
<name>A0A0R2L2S4_9LACO</name>
<dbReference type="PANTHER" id="PTHR21087">
    <property type="entry name" value="SHIKIMATE KINASE"/>
    <property type="match status" value="1"/>
</dbReference>
<comment type="function">
    <text evidence="7">Catalyzes the specific phosphorylation of the 3-hydroxyl group of shikimic acid using ATP as a cosubstrate.</text>
</comment>
<evidence type="ECO:0000256" key="4">
    <source>
        <dbReference type="ARBA" id="ARBA00022777"/>
    </source>
</evidence>
<keyword evidence="5 7" id="KW-0067">ATP-binding</keyword>
<feature type="binding site" evidence="7">
    <location>
        <position position="77"/>
    </location>
    <ligand>
        <name>substrate</name>
    </ligand>
</feature>
<comment type="similarity">
    <text evidence="7">Belongs to the shikimate kinase family.</text>
</comment>
<dbReference type="GO" id="GO:0009423">
    <property type="term" value="P:chorismate biosynthetic process"/>
    <property type="evidence" value="ECO:0007669"/>
    <property type="project" value="UniProtKB-UniRule"/>
</dbReference>
<comment type="subunit">
    <text evidence="7">Monomer.</text>
</comment>
<dbReference type="UniPathway" id="UPA00053">
    <property type="reaction ID" value="UER00088"/>
</dbReference>
<evidence type="ECO:0000256" key="2">
    <source>
        <dbReference type="ARBA" id="ARBA00022679"/>
    </source>
</evidence>
<dbReference type="GO" id="GO:0004765">
    <property type="term" value="F:shikimate kinase activity"/>
    <property type="evidence" value="ECO:0007669"/>
    <property type="project" value="UniProtKB-UniRule"/>
</dbReference>
<keyword evidence="7" id="KW-0963">Cytoplasm</keyword>
<comment type="subcellular location">
    <subcellularLocation>
        <location evidence="7">Cytoplasm</location>
    </subcellularLocation>
</comment>
<dbReference type="EC" id="2.7.1.71" evidence="7"/>
<dbReference type="AlphaFoldDB" id="A0A0R2L2S4"/>
<evidence type="ECO:0000256" key="5">
    <source>
        <dbReference type="ARBA" id="ARBA00022840"/>
    </source>
</evidence>
<dbReference type="InterPro" id="IPR000623">
    <property type="entry name" value="Shikimate_kinase/TSH1"/>
</dbReference>
<keyword evidence="10" id="KW-1185">Reference proteome</keyword>
<protein>
    <recommendedName>
        <fullName evidence="7">Shikimate kinase</fullName>
        <shortName evidence="7">SK</shortName>
        <ecNumber evidence="7">2.7.1.71</ecNumber>
    </recommendedName>
</protein>
<keyword evidence="7" id="KW-0479">Metal-binding</keyword>
<sequence length="164" mass="17527">MEVVLIGFMGTGKSTIGPLLAKRLGRQHLDLDRLLEARLGQSVGSVFAQKGEAAFRLVEQTVLRDALEQPGVLSTGGGAAAQVDNAAVLRESGATIVLLEARDETLIERLCADQTRPLVQRLGVAGVLDLKHQRDAQYHAVADFVVRTDDGTPGDVVREIMAGM</sequence>
<dbReference type="Proteomes" id="UP000321429">
    <property type="component" value="Unassembled WGS sequence"/>
</dbReference>
<dbReference type="PRINTS" id="PR01100">
    <property type="entry name" value="SHIKIMTKNASE"/>
</dbReference>
<dbReference type="SUPFAM" id="SSF52540">
    <property type="entry name" value="P-loop containing nucleoside triphosphate hydrolases"/>
    <property type="match status" value="1"/>
</dbReference>
<keyword evidence="7" id="KW-0460">Magnesium</keyword>
<dbReference type="GO" id="GO:0005829">
    <property type="term" value="C:cytosol"/>
    <property type="evidence" value="ECO:0007669"/>
    <property type="project" value="TreeGrafter"/>
</dbReference>
<dbReference type="GO" id="GO:0009073">
    <property type="term" value="P:aromatic amino acid family biosynthetic process"/>
    <property type="evidence" value="ECO:0007669"/>
    <property type="project" value="UniProtKB-KW"/>
</dbReference>
<keyword evidence="3 7" id="KW-0547">Nucleotide-binding</keyword>
<keyword evidence="4 7" id="KW-0418">Kinase</keyword>
<dbReference type="InterPro" id="IPR031322">
    <property type="entry name" value="Shikimate/glucono_kinase"/>
</dbReference>
<evidence type="ECO:0000313" key="8">
    <source>
        <dbReference type="EMBL" id="GEK28964.1"/>
    </source>
</evidence>
<keyword evidence="6 7" id="KW-0057">Aromatic amino acid biosynthesis</keyword>
<dbReference type="GO" id="GO:0008652">
    <property type="term" value="P:amino acid biosynthetic process"/>
    <property type="evidence" value="ECO:0007669"/>
    <property type="project" value="UniProtKB-KW"/>
</dbReference>
<feature type="binding site" evidence="7">
    <location>
        <position position="56"/>
    </location>
    <ligand>
        <name>substrate</name>
    </ligand>
</feature>
<dbReference type="EMBL" id="BJUD01000025">
    <property type="protein sequence ID" value="GEK28964.1"/>
    <property type="molecule type" value="Genomic_DNA"/>
</dbReference>
<keyword evidence="1 7" id="KW-0028">Amino-acid biosynthesis</keyword>
<dbReference type="STRING" id="348151.IV55_GL001865"/>
<keyword evidence="2 7" id="KW-0808">Transferase</keyword>
<dbReference type="CDD" id="cd00464">
    <property type="entry name" value="SK"/>
    <property type="match status" value="1"/>
</dbReference>
<dbReference type="Pfam" id="PF01202">
    <property type="entry name" value="SKI"/>
    <property type="match status" value="1"/>
</dbReference>
<dbReference type="PATRIC" id="fig|348151.3.peg.1917"/>
<dbReference type="RefSeq" id="WP_057810517.1">
    <property type="nucleotide sequence ID" value="NZ_BJUD01000025.1"/>
</dbReference>
<organism evidence="9 10">
    <name type="scientific">Furfurilactobacillus siliginis</name>
    <dbReference type="NCBI Taxonomy" id="348151"/>
    <lineage>
        <taxon>Bacteria</taxon>
        <taxon>Bacillati</taxon>
        <taxon>Bacillota</taxon>
        <taxon>Bacilli</taxon>
        <taxon>Lactobacillales</taxon>
        <taxon>Lactobacillaceae</taxon>
        <taxon>Furfurilactobacillus</taxon>
    </lineage>
</organism>
<comment type="pathway">
    <text evidence="7">Metabolic intermediate biosynthesis; chorismate biosynthesis; chorismate from D-erythrose 4-phosphate and phosphoenolpyruvate: step 5/7.</text>
</comment>
<evidence type="ECO:0000313" key="10">
    <source>
        <dbReference type="Proteomes" id="UP000051139"/>
    </source>
</evidence>
<comment type="caution">
    <text evidence="9">The sequence shown here is derived from an EMBL/GenBank/DDBJ whole genome shotgun (WGS) entry which is preliminary data.</text>
</comment>
<comment type="catalytic activity">
    <reaction evidence="7">
        <text>shikimate + ATP = 3-phosphoshikimate + ADP + H(+)</text>
        <dbReference type="Rhea" id="RHEA:13121"/>
        <dbReference type="ChEBI" id="CHEBI:15378"/>
        <dbReference type="ChEBI" id="CHEBI:30616"/>
        <dbReference type="ChEBI" id="CHEBI:36208"/>
        <dbReference type="ChEBI" id="CHEBI:145989"/>
        <dbReference type="ChEBI" id="CHEBI:456216"/>
        <dbReference type="EC" id="2.7.1.71"/>
    </reaction>
</comment>
<feature type="binding site" evidence="7">
    <location>
        <position position="134"/>
    </location>
    <ligand>
        <name>substrate</name>
    </ligand>
</feature>
<dbReference type="InterPro" id="IPR027417">
    <property type="entry name" value="P-loop_NTPase"/>
</dbReference>
<evidence type="ECO:0000256" key="3">
    <source>
        <dbReference type="ARBA" id="ARBA00022741"/>
    </source>
</evidence>